<evidence type="ECO:0000256" key="4">
    <source>
        <dbReference type="ARBA" id="ARBA00022596"/>
    </source>
</evidence>
<feature type="binding site" evidence="7">
    <location>
        <position position="485"/>
    </location>
    <ligand>
        <name>Mg(2+)</name>
        <dbReference type="ChEBI" id="CHEBI:18420"/>
    </ligand>
</feature>
<sequence length="511" mass="55443">MVEVKIDPTTRIEGHHGMELQVEDGQIAEAKSTMKMFRGAEIITVGRSPRDAAQLTGKVCGVCFICHRIGSSRATEDAAINAGAFDGIPEHAKILRDAVEGIFFLWNHAIHLFALVGPDYSDAVADTGFDRLDPLEGDGYQGALENQRKLMQALAEFGGRAPHPLAFVPGGVATNPDVSTVQTVKSRVREVSNWLGPTDAVPDVLENVQNGEFDPELGEGLHDVVSILVAAAREGAADLGSGPNRYYSNGLFREPESGERIFKRGVYRDGSFEPMTKDEIVAAISEDTEYSYYTEESAGKPTEAQPPEPEPEKDGAYSWGKAPRFDGETMEVGPLARLTISGYDPFDLRANLGGGFDESNTLNRLIARAQEVLIVRDRVLDLLDAFDPNEPLMADFPDNYTGKGVGLWEPSRGTLSHYVDVEDGEIERYQIITPTLWNIGPRDGEGNPSIIEGAIVGDEVADIENPINVMRTIRSFDPCLACSVHVDSPEGSYETELKPASPGGMTDVGSD</sequence>
<dbReference type="InterPro" id="IPR029014">
    <property type="entry name" value="NiFe-Hase_large"/>
</dbReference>
<dbReference type="EC" id="1.12.99.6" evidence="9"/>
<feature type="region of interest" description="Disordered" evidence="8">
    <location>
        <begin position="293"/>
        <end position="317"/>
    </location>
</feature>
<evidence type="ECO:0000256" key="5">
    <source>
        <dbReference type="ARBA" id="ARBA00022723"/>
    </source>
</evidence>
<evidence type="ECO:0000256" key="2">
    <source>
        <dbReference type="ARBA" id="ARBA00004196"/>
    </source>
</evidence>
<keyword evidence="7" id="KW-0408">Iron</keyword>
<dbReference type="InterPro" id="IPR050867">
    <property type="entry name" value="NiFe/NiFeSe_hydrgnase_LSU"/>
</dbReference>
<dbReference type="InterPro" id="IPR018194">
    <property type="entry name" value="Ni-dep_hyd_lsu_Ni_BS"/>
</dbReference>
<dbReference type="GO" id="GO:0008901">
    <property type="term" value="F:ferredoxin hydrogenase activity"/>
    <property type="evidence" value="ECO:0007669"/>
    <property type="project" value="InterPro"/>
</dbReference>
<evidence type="ECO:0000256" key="3">
    <source>
        <dbReference type="ARBA" id="ARBA00009292"/>
    </source>
</evidence>
<comment type="cofactor">
    <cofactor evidence="7">
        <name>Fe cation</name>
        <dbReference type="ChEBI" id="CHEBI:24875"/>
    </cofactor>
</comment>
<feature type="binding site" evidence="7">
    <location>
        <position position="479"/>
    </location>
    <ligand>
        <name>Ni(2+)</name>
        <dbReference type="ChEBI" id="CHEBI:49786"/>
    </ligand>
</feature>
<dbReference type="PANTHER" id="PTHR42958">
    <property type="entry name" value="HYDROGENASE-2 LARGE CHAIN"/>
    <property type="match status" value="1"/>
</dbReference>
<evidence type="ECO:0000256" key="1">
    <source>
        <dbReference type="ARBA" id="ARBA00001967"/>
    </source>
</evidence>
<accession>A0A897NVN0</accession>
<feature type="region of interest" description="Disordered" evidence="8">
    <location>
        <begin position="490"/>
        <end position="511"/>
    </location>
</feature>
<comment type="subcellular location">
    <subcellularLocation>
        <location evidence="2">Cell envelope</location>
    </subcellularLocation>
</comment>
<organism evidence="9 10">
    <name type="scientific">Halapricum desulfuricans</name>
    <dbReference type="NCBI Taxonomy" id="2841257"/>
    <lineage>
        <taxon>Archaea</taxon>
        <taxon>Methanobacteriati</taxon>
        <taxon>Methanobacteriota</taxon>
        <taxon>Stenosarchaea group</taxon>
        <taxon>Halobacteria</taxon>
        <taxon>Halobacteriales</taxon>
        <taxon>Haloarculaceae</taxon>
        <taxon>Halapricum</taxon>
    </lineage>
</organism>
<evidence type="ECO:0000256" key="8">
    <source>
        <dbReference type="SAM" id="MobiDB-lite"/>
    </source>
</evidence>
<feature type="binding site" evidence="7">
    <location>
        <position position="482"/>
    </location>
    <ligand>
        <name>Fe cation</name>
        <dbReference type="ChEBI" id="CHEBI:24875"/>
    </ligand>
</feature>
<keyword evidence="10" id="KW-1185">Reference proteome</keyword>
<feature type="binding site" evidence="7">
    <location>
        <position position="41"/>
    </location>
    <ligand>
        <name>Mg(2+)</name>
        <dbReference type="ChEBI" id="CHEBI:18420"/>
    </ligand>
</feature>
<dbReference type="GO" id="GO:0033748">
    <property type="term" value="F:hydrogenase (acceptor) activity"/>
    <property type="evidence" value="ECO:0007669"/>
    <property type="project" value="UniProtKB-EC"/>
</dbReference>
<dbReference type="GeneID" id="68857280"/>
<dbReference type="PANTHER" id="PTHR42958:SF4">
    <property type="entry name" value="HYDROGENASE EXPRESSION_FORMATION PROTEIN HUPK"/>
    <property type="match status" value="1"/>
</dbReference>
<comment type="similarity">
    <text evidence="3">Belongs to the [NiFe]/[NiFeSe] hydrogenase large subunit family.</text>
</comment>
<reference evidence="9 10" key="1">
    <citation type="submission" date="2020-11" db="EMBL/GenBank/DDBJ databases">
        <title>Carbohydrate-dependent, anaerobic sulfur respiration: A novel catabolism in halophilic archaea.</title>
        <authorList>
            <person name="Sorokin D.Y."/>
            <person name="Messina E."/>
            <person name="Smedile F."/>
            <person name="La Cono V."/>
            <person name="Hallsworth J.E."/>
            <person name="Yakimov M.M."/>
        </authorList>
    </citation>
    <scope>NUCLEOTIDE SEQUENCE [LARGE SCALE GENOMIC DNA]</scope>
    <source>
        <strain evidence="9 10">HSR-Est</strain>
    </source>
</reference>
<protein>
    <submittedName>
        <fullName evidence="9">Ni,Fe-hydrogenase I large subunit</fullName>
        <ecNumber evidence="9">1.12.99.6</ecNumber>
    </submittedName>
</protein>
<keyword evidence="5 7" id="KW-0479">Metal-binding</keyword>
<proteinExistence type="inferred from homology"/>
<evidence type="ECO:0000313" key="10">
    <source>
        <dbReference type="Proteomes" id="UP000663292"/>
    </source>
</evidence>
<dbReference type="RefSeq" id="WP_229122129.1">
    <property type="nucleotide sequence ID" value="NZ_CP064791.1"/>
</dbReference>
<keyword evidence="6 9" id="KW-0560">Oxidoreductase</keyword>
<evidence type="ECO:0000313" key="9">
    <source>
        <dbReference type="EMBL" id="QSG14186.1"/>
    </source>
</evidence>
<comment type="cofactor">
    <cofactor evidence="1 7">
        <name>Ni(2+)</name>
        <dbReference type="ChEBI" id="CHEBI:49786"/>
    </cofactor>
</comment>
<dbReference type="Gene3D" id="1.10.645.10">
    <property type="entry name" value="Cytochrome-c3 Hydrogenase, chain B"/>
    <property type="match status" value="1"/>
</dbReference>
<feature type="binding site" evidence="7">
    <location>
        <position position="60"/>
    </location>
    <ligand>
        <name>Ni(2+)</name>
        <dbReference type="ChEBI" id="CHEBI:49786"/>
    </ligand>
</feature>
<dbReference type="InterPro" id="IPR001501">
    <property type="entry name" value="Ni-dep_hyd_lsu"/>
</dbReference>
<evidence type="ECO:0000256" key="6">
    <source>
        <dbReference type="ARBA" id="ARBA00023002"/>
    </source>
</evidence>
<name>A0A897NVN0_9EURY</name>
<dbReference type="GO" id="GO:0016151">
    <property type="term" value="F:nickel cation binding"/>
    <property type="evidence" value="ECO:0007669"/>
    <property type="project" value="InterPro"/>
</dbReference>
<evidence type="ECO:0000256" key="7">
    <source>
        <dbReference type="PIRSR" id="PIRSR601501-1"/>
    </source>
</evidence>
<dbReference type="Pfam" id="PF00374">
    <property type="entry name" value="NiFeSe_Hases"/>
    <property type="match status" value="2"/>
</dbReference>
<feature type="binding site" evidence="7">
    <location>
        <position position="63"/>
    </location>
    <ligand>
        <name>Fe cation</name>
        <dbReference type="ChEBI" id="CHEBI:24875"/>
    </ligand>
</feature>
<dbReference type="EMBL" id="CP064791">
    <property type="protein sequence ID" value="QSG14186.1"/>
    <property type="molecule type" value="Genomic_DNA"/>
</dbReference>
<dbReference type="AlphaFoldDB" id="A0A897NVN0"/>
<dbReference type="SUPFAM" id="SSF56762">
    <property type="entry name" value="HydB/Nqo4-like"/>
    <property type="match status" value="1"/>
</dbReference>
<gene>
    <name evidence="9" type="primary">hyaB</name>
    <name evidence="9" type="ORF">HSEST_0640</name>
</gene>
<feature type="binding site" evidence="7">
    <location>
        <position position="63"/>
    </location>
    <ligand>
        <name>Ni(2+)</name>
        <dbReference type="ChEBI" id="CHEBI:49786"/>
    </ligand>
</feature>
<dbReference type="Proteomes" id="UP000663292">
    <property type="component" value="Chromosome"/>
</dbReference>
<feature type="binding site" evidence="7">
    <location>
        <position position="431"/>
    </location>
    <ligand>
        <name>Mg(2+)</name>
        <dbReference type="ChEBI" id="CHEBI:18420"/>
    </ligand>
</feature>
<dbReference type="PROSITE" id="PS00508">
    <property type="entry name" value="NI_HGENASE_L_2"/>
    <property type="match status" value="1"/>
</dbReference>
<keyword evidence="7" id="KW-0460">Magnesium</keyword>
<keyword evidence="4 7" id="KW-0533">Nickel</keyword>